<keyword evidence="2" id="KW-1185">Reference proteome</keyword>
<comment type="caution">
    <text evidence="1">The sequence shown here is derived from an EMBL/GenBank/DDBJ whole genome shotgun (WGS) entry which is preliminary data.</text>
</comment>
<evidence type="ECO:0000313" key="1">
    <source>
        <dbReference type="EMBL" id="KQL59405.1"/>
    </source>
</evidence>
<name>A0A0Q3X4C3_AMAAE</name>
<dbReference type="AlphaFoldDB" id="A0A0Q3X4C3"/>
<accession>A0A0Q3X4C3</accession>
<dbReference type="Proteomes" id="UP000051836">
    <property type="component" value="Unassembled WGS sequence"/>
</dbReference>
<dbReference type="EMBL" id="LMAW01000337">
    <property type="protein sequence ID" value="KQL59405.1"/>
    <property type="molecule type" value="Genomic_DNA"/>
</dbReference>
<proteinExistence type="predicted"/>
<sequence>MCGAADRQHDTPLLPVTTRHRRPTCSLRQALGAPVLRPRPGSLQRIRGPGSSVAADEGWGHRGRAVDVVVCCSTGDAIGSIHLGAGGLQWRPLPFGYNAAWGNSLSCSI</sequence>
<evidence type="ECO:0000313" key="2">
    <source>
        <dbReference type="Proteomes" id="UP000051836"/>
    </source>
</evidence>
<reference evidence="1 2" key="1">
    <citation type="submission" date="2015-10" db="EMBL/GenBank/DDBJ databases">
        <authorList>
            <person name="Gilbert D.G."/>
        </authorList>
    </citation>
    <scope>NUCLEOTIDE SEQUENCE [LARGE SCALE GENOMIC DNA]</scope>
    <source>
        <strain evidence="1">FVVF132</strain>
    </source>
</reference>
<protein>
    <submittedName>
        <fullName evidence="1">Uncharacterized protein</fullName>
    </submittedName>
</protein>
<organism evidence="1 2">
    <name type="scientific">Amazona aestiva</name>
    <name type="common">Blue-fronted Amazon parrot</name>
    <dbReference type="NCBI Taxonomy" id="12930"/>
    <lineage>
        <taxon>Eukaryota</taxon>
        <taxon>Metazoa</taxon>
        <taxon>Chordata</taxon>
        <taxon>Craniata</taxon>
        <taxon>Vertebrata</taxon>
        <taxon>Euteleostomi</taxon>
        <taxon>Archelosauria</taxon>
        <taxon>Archosauria</taxon>
        <taxon>Dinosauria</taxon>
        <taxon>Saurischia</taxon>
        <taxon>Theropoda</taxon>
        <taxon>Coelurosauria</taxon>
        <taxon>Aves</taxon>
        <taxon>Neognathae</taxon>
        <taxon>Neoaves</taxon>
        <taxon>Telluraves</taxon>
        <taxon>Australaves</taxon>
        <taxon>Psittaciformes</taxon>
        <taxon>Psittacidae</taxon>
        <taxon>Amazona</taxon>
    </lineage>
</organism>
<gene>
    <name evidence="1" type="ORF">AAES_21423</name>
</gene>